<gene>
    <name evidence="2" type="ORF">PXEA_LOCUS8428</name>
</gene>
<keyword evidence="3" id="KW-1185">Reference proteome</keyword>
<evidence type="ECO:0000313" key="3">
    <source>
        <dbReference type="Proteomes" id="UP000784294"/>
    </source>
</evidence>
<sequence>MTSATSSSSVAACISNPACISTSILPALSTTQPHPIPMGTSLTVVSGFTGSPGGPAGLLTASNIPSLNASNSINHLNSLIPTSTPLSSCTDPSTPLYYDSHTNPTGPQFYHSTVSFHSIPSGNQHYISSAAPLTPHPASNSPSFVTLTPPLPISQPHPSQTPPVSVVSPHTVTPPQPPLHGCSHLACSPMQSGVFVSPNQHSYSISMTCPLPSLLGSSAHSIPLVPSPTEAVAAAPSSPLSNTSSILPTSGMVITASQATSIDITGIKDNSDKVACSTPPNSTNPPSSSLSSSHSGSNEASISDSLRPHMSCPSPCLFVENIQGISDREPSRMVAFSPDSSERRMISKTLESTPRSPSLGTCCRCDQPSTREDPFLICKDCNIRGNFDL</sequence>
<dbReference type="Proteomes" id="UP000784294">
    <property type="component" value="Unassembled WGS sequence"/>
</dbReference>
<accession>A0A448WM44</accession>
<organism evidence="2 3">
    <name type="scientific">Protopolystoma xenopodis</name>
    <dbReference type="NCBI Taxonomy" id="117903"/>
    <lineage>
        <taxon>Eukaryota</taxon>
        <taxon>Metazoa</taxon>
        <taxon>Spiralia</taxon>
        <taxon>Lophotrochozoa</taxon>
        <taxon>Platyhelminthes</taxon>
        <taxon>Monogenea</taxon>
        <taxon>Polyopisthocotylea</taxon>
        <taxon>Polystomatidea</taxon>
        <taxon>Polystomatidae</taxon>
        <taxon>Protopolystoma</taxon>
    </lineage>
</organism>
<dbReference type="EMBL" id="CAAALY010023038">
    <property type="protein sequence ID" value="VEL14988.1"/>
    <property type="molecule type" value="Genomic_DNA"/>
</dbReference>
<feature type="region of interest" description="Disordered" evidence="1">
    <location>
        <begin position="271"/>
        <end position="305"/>
    </location>
</feature>
<feature type="region of interest" description="Disordered" evidence="1">
    <location>
        <begin position="332"/>
        <end position="353"/>
    </location>
</feature>
<protein>
    <submittedName>
        <fullName evidence="2">Uncharacterized protein</fullName>
    </submittedName>
</protein>
<proteinExistence type="predicted"/>
<reference evidence="2" key="1">
    <citation type="submission" date="2018-11" db="EMBL/GenBank/DDBJ databases">
        <authorList>
            <consortium name="Pathogen Informatics"/>
        </authorList>
    </citation>
    <scope>NUCLEOTIDE SEQUENCE</scope>
</reference>
<feature type="compositionally biased region" description="Low complexity" evidence="1">
    <location>
        <begin position="277"/>
        <end position="303"/>
    </location>
</feature>
<name>A0A448WM44_9PLAT</name>
<comment type="caution">
    <text evidence="2">The sequence shown here is derived from an EMBL/GenBank/DDBJ whole genome shotgun (WGS) entry which is preliminary data.</text>
</comment>
<evidence type="ECO:0000256" key="1">
    <source>
        <dbReference type="SAM" id="MobiDB-lite"/>
    </source>
</evidence>
<evidence type="ECO:0000313" key="2">
    <source>
        <dbReference type="EMBL" id="VEL14988.1"/>
    </source>
</evidence>
<dbReference type="AlphaFoldDB" id="A0A448WM44"/>